<gene>
    <name evidence="2" type="ORF">HMPREF9997_01106</name>
</gene>
<protein>
    <recommendedName>
        <fullName evidence="1">NAD(P)-binding domain-containing protein</fullName>
    </recommendedName>
</protein>
<dbReference type="eggNOG" id="COG0702">
    <property type="taxonomic scope" value="Bacteria"/>
</dbReference>
<dbReference type="HOGENOM" id="CLU_025711_1_1_11"/>
<proteinExistence type="predicted"/>
<accession>L1MI53</accession>
<dbReference type="SUPFAM" id="SSF51735">
    <property type="entry name" value="NAD(P)-binding Rossmann-fold domains"/>
    <property type="match status" value="1"/>
</dbReference>
<reference evidence="2 3" key="1">
    <citation type="submission" date="2012-05" db="EMBL/GenBank/DDBJ databases">
        <authorList>
            <person name="Weinstock G."/>
            <person name="Sodergren E."/>
            <person name="Lobos E.A."/>
            <person name="Fulton L."/>
            <person name="Fulton R."/>
            <person name="Courtney L."/>
            <person name="Fronick C."/>
            <person name="O'Laughlin M."/>
            <person name="Godfrey J."/>
            <person name="Wilson R.M."/>
            <person name="Miner T."/>
            <person name="Farmer C."/>
            <person name="Delehaunty K."/>
            <person name="Cordes M."/>
            <person name="Minx P."/>
            <person name="Tomlinson C."/>
            <person name="Chen J."/>
            <person name="Wollam A."/>
            <person name="Pepin K.H."/>
            <person name="Bhonagiri V."/>
            <person name="Zhang X."/>
            <person name="Suruliraj S."/>
            <person name="Warren W."/>
            <person name="Mitreva M."/>
            <person name="Mardis E.R."/>
            <person name="Wilson R.K."/>
        </authorList>
    </citation>
    <scope>NUCLEOTIDE SEQUENCE [LARGE SCALE GENOMIC DNA]</scope>
    <source>
        <strain evidence="2 3">F0235</strain>
    </source>
</reference>
<dbReference type="InterPro" id="IPR036291">
    <property type="entry name" value="NAD(P)-bd_dom_sf"/>
</dbReference>
<comment type="caution">
    <text evidence="2">The sequence shown here is derived from an EMBL/GenBank/DDBJ whole genome shotgun (WGS) entry which is preliminary data.</text>
</comment>
<dbReference type="PANTHER" id="PTHR15020:SF50">
    <property type="entry name" value="UPF0659 PROTEIN YMR090W"/>
    <property type="match status" value="1"/>
</dbReference>
<name>L1MI53_9CORY</name>
<evidence type="ECO:0000313" key="3">
    <source>
        <dbReference type="Proteomes" id="UP000010445"/>
    </source>
</evidence>
<dbReference type="PANTHER" id="PTHR15020">
    <property type="entry name" value="FLAVIN REDUCTASE-RELATED"/>
    <property type="match status" value="1"/>
</dbReference>
<sequence>MSEHKKAIIIGGHGHVALFLAPLLVNHGFDVTSVVRNPDHVAEVEQTGATAKVADVAVLDAVAWDELLADTDVVVWSAGAGGKGGPDATYSIDRDAAIASIDAATRASTPPRYIMVSFVGSLTDFFEQKHPLYHYALAKRVADEALLDSPLESIILGPTTLNHNTAGGVKVFDSTTSSGGTTSRELVAQVAAAAATAKHVPQGDARVLEFCDGDTPVADLFS</sequence>
<dbReference type="Proteomes" id="UP000010445">
    <property type="component" value="Unassembled WGS sequence"/>
</dbReference>
<dbReference type="PATRIC" id="fig|1035195.3.peg.989"/>
<evidence type="ECO:0000259" key="1">
    <source>
        <dbReference type="Pfam" id="PF13460"/>
    </source>
</evidence>
<dbReference type="InterPro" id="IPR016040">
    <property type="entry name" value="NAD(P)-bd_dom"/>
</dbReference>
<keyword evidence="3" id="KW-1185">Reference proteome</keyword>
<dbReference type="STRING" id="1035195.HMPREF9997_01106"/>
<evidence type="ECO:0000313" key="2">
    <source>
        <dbReference type="EMBL" id="EKX90611.1"/>
    </source>
</evidence>
<dbReference type="AlphaFoldDB" id="L1MI53"/>
<dbReference type="RefSeq" id="WP_006063344.1">
    <property type="nucleotide sequence ID" value="NZ_KB290831.1"/>
</dbReference>
<feature type="domain" description="NAD(P)-binding" evidence="1">
    <location>
        <begin position="11"/>
        <end position="196"/>
    </location>
</feature>
<dbReference type="EMBL" id="AMEM01000017">
    <property type="protein sequence ID" value="EKX90611.1"/>
    <property type="molecule type" value="Genomic_DNA"/>
</dbReference>
<dbReference type="Gene3D" id="3.40.50.720">
    <property type="entry name" value="NAD(P)-binding Rossmann-like Domain"/>
    <property type="match status" value="1"/>
</dbReference>
<organism evidence="2 3">
    <name type="scientific">Corynebacterium durum F0235</name>
    <dbReference type="NCBI Taxonomy" id="1035195"/>
    <lineage>
        <taxon>Bacteria</taxon>
        <taxon>Bacillati</taxon>
        <taxon>Actinomycetota</taxon>
        <taxon>Actinomycetes</taxon>
        <taxon>Mycobacteriales</taxon>
        <taxon>Corynebacteriaceae</taxon>
        <taxon>Corynebacterium</taxon>
    </lineage>
</organism>
<dbReference type="Pfam" id="PF13460">
    <property type="entry name" value="NAD_binding_10"/>
    <property type="match status" value="1"/>
</dbReference>